<dbReference type="AlphaFoldDB" id="A0A3R8YN18"/>
<feature type="transmembrane region" description="Helical" evidence="4">
    <location>
        <begin position="12"/>
        <end position="37"/>
    </location>
</feature>
<evidence type="ECO:0000256" key="4">
    <source>
        <dbReference type="SAM" id="Phobius"/>
    </source>
</evidence>
<evidence type="ECO:0000256" key="2">
    <source>
        <dbReference type="ARBA" id="ARBA00022679"/>
    </source>
</evidence>
<dbReference type="OrthoDB" id="9812274at2"/>
<keyword evidence="4" id="KW-0472">Membrane</keyword>
<protein>
    <submittedName>
        <fullName evidence="6">1-acyl-sn-glycerol-3-phosphate acyltransferase</fullName>
    </submittedName>
</protein>
<dbReference type="PANTHER" id="PTHR10434:SF40">
    <property type="entry name" value="1-ACYL-SN-GLYCEROL-3-PHOSPHATE ACYLTRANSFERASE"/>
    <property type="match status" value="1"/>
</dbReference>
<dbReference type="EMBL" id="RSED01000008">
    <property type="protein sequence ID" value="RRS04182.1"/>
    <property type="molecule type" value="Genomic_DNA"/>
</dbReference>
<dbReference type="InterPro" id="IPR002123">
    <property type="entry name" value="Plipid/glycerol_acylTrfase"/>
</dbReference>
<comment type="caution">
    <text evidence="6">The sequence shown here is derived from an EMBL/GenBank/DDBJ whole genome shotgun (WGS) entry which is preliminary data.</text>
</comment>
<dbReference type="RefSeq" id="WP_125243586.1">
    <property type="nucleotide sequence ID" value="NZ_RSED01000008.1"/>
</dbReference>
<organism evidence="6 7">
    <name type="scientific">Aquabacterium soli</name>
    <dbReference type="NCBI Taxonomy" id="2493092"/>
    <lineage>
        <taxon>Bacteria</taxon>
        <taxon>Pseudomonadati</taxon>
        <taxon>Pseudomonadota</taxon>
        <taxon>Betaproteobacteria</taxon>
        <taxon>Burkholderiales</taxon>
        <taxon>Aquabacterium</taxon>
    </lineage>
</organism>
<keyword evidence="4" id="KW-1133">Transmembrane helix</keyword>
<keyword evidence="4" id="KW-0812">Transmembrane</keyword>
<dbReference type="CDD" id="cd07989">
    <property type="entry name" value="LPLAT_AGPAT-like"/>
    <property type="match status" value="1"/>
</dbReference>
<evidence type="ECO:0000313" key="7">
    <source>
        <dbReference type="Proteomes" id="UP000269265"/>
    </source>
</evidence>
<dbReference type="Proteomes" id="UP000269265">
    <property type="component" value="Unassembled WGS sequence"/>
</dbReference>
<dbReference type="PANTHER" id="PTHR10434">
    <property type="entry name" value="1-ACYL-SN-GLYCEROL-3-PHOSPHATE ACYLTRANSFERASE"/>
    <property type="match status" value="1"/>
</dbReference>
<accession>A0A3R8YN18</accession>
<dbReference type="Pfam" id="PF01553">
    <property type="entry name" value="Acyltransferase"/>
    <property type="match status" value="1"/>
</dbReference>
<proteinExistence type="predicted"/>
<evidence type="ECO:0000256" key="3">
    <source>
        <dbReference type="ARBA" id="ARBA00023315"/>
    </source>
</evidence>
<dbReference type="GO" id="GO:0003841">
    <property type="term" value="F:1-acylglycerol-3-phosphate O-acyltransferase activity"/>
    <property type="evidence" value="ECO:0007669"/>
    <property type="project" value="TreeGrafter"/>
</dbReference>
<comment type="pathway">
    <text evidence="1">Lipid metabolism.</text>
</comment>
<gene>
    <name evidence="6" type="ORF">EIP75_12495</name>
</gene>
<feature type="domain" description="Phospholipid/glycerol acyltransferase" evidence="5">
    <location>
        <begin position="83"/>
        <end position="198"/>
    </location>
</feature>
<dbReference type="GO" id="GO:0006654">
    <property type="term" value="P:phosphatidic acid biosynthetic process"/>
    <property type="evidence" value="ECO:0007669"/>
    <property type="project" value="TreeGrafter"/>
</dbReference>
<keyword evidence="2 6" id="KW-0808">Transferase</keyword>
<sequence length="270" mass="29924">MNRPAATVVLRSWAFAVWLAVTVIPYALLLVLASVFVRGARLYWFATGWNRLVIWGARAICGIEHRVQGWHHVEAAHAAGQPLVICPKHQSAWETFFVSVTMPRPLSYVFKRELLMIPFFGWSLARLDMIHIDRLRRTEAARKIAQQGRKLLDRGNWIILFPEGTRAPRGQHLPYKLGAARLAVDTGAAVLPIAVTSGRCWAPSGWLLKPGVIEVSVGAPIPVAGRTPQQVMAEVEAWIEAEMCRLDPQAYAPQSHASGAYEVEAGESHA</sequence>
<dbReference type="SMART" id="SM00563">
    <property type="entry name" value="PlsC"/>
    <property type="match status" value="1"/>
</dbReference>
<evidence type="ECO:0000259" key="5">
    <source>
        <dbReference type="SMART" id="SM00563"/>
    </source>
</evidence>
<evidence type="ECO:0000313" key="6">
    <source>
        <dbReference type="EMBL" id="RRS04182.1"/>
    </source>
</evidence>
<reference evidence="6 7" key="1">
    <citation type="submission" date="2018-12" db="EMBL/GenBank/DDBJ databases">
        <title>The whole draft genome of Aquabacterium sp. SJQ9.</title>
        <authorList>
            <person name="Sun L."/>
            <person name="Gao X."/>
            <person name="Chen W."/>
            <person name="Huang K."/>
        </authorList>
    </citation>
    <scope>NUCLEOTIDE SEQUENCE [LARGE SCALE GENOMIC DNA]</scope>
    <source>
        <strain evidence="6 7">SJQ9</strain>
    </source>
</reference>
<name>A0A3R8YN18_9BURK</name>
<keyword evidence="7" id="KW-1185">Reference proteome</keyword>
<dbReference type="SUPFAM" id="SSF69593">
    <property type="entry name" value="Glycerol-3-phosphate (1)-acyltransferase"/>
    <property type="match status" value="1"/>
</dbReference>
<evidence type="ECO:0000256" key="1">
    <source>
        <dbReference type="ARBA" id="ARBA00005189"/>
    </source>
</evidence>
<keyword evidence="3 6" id="KW-0012">Acyltransferase</keyword>